<keyword evidence="3 5" id="KW-0808">Transferase</keyword>
<evidence type="ECO:0000313" key="7">
    <source>
        <dbReference type="EMBL" id="KAK5064729.1"/>
    </source>
</evidence>
<comment type="similarity">
    <text evidence="5">Belongs to the class I-like SAM-binding methyltransferase superfamily. C5-methyltransferase family.</text>
</comment>
<dbReference type="AlphaFoldDB" id="A0AAV9NSP7"/>
<dbReference type="InterPro" id="IPR050390">
    <property type="entry name" value="C5-Methyltransferase"/>
</dbReference>
<evidence type="ECO:0000256" key="4">
    <source>
        <dbReference type="ARBA" id="ARBA00022691"/>
    </source>
</evidence>
<protein>
    <recommendedName>
        <fullName evidence="1">DNA (cytosine-5-)-methyltransferase</fullName>
        <ecNumber evidence="1">2.1.1.37</ecNumber>
    </recommendedName>
</protein>
<dbReference type="RefSeq" id="XP_064712053.1">
    <property type="nucleotide sequence ID" value="XM_064844193.1"/>
</dbReference>
<dbReference type="Gene3D" id="3.40.50.150">
    <property type="entry name" value="Vaccinia Virus protein VP39"/>
    <property type="match status" value="1"/>
</dbReference>
<proteinExistence type="inferred from homology"/>
<dbReference type="GeneID" id="89968785"/>
<dbReference type="GO" id="GO:0005634">
    <property type="term" value="C:nucleus"/>
    <property type="evidence" value="ECO:0007669"/>
    <property type="project" value="TreeGrafter"/>
</dbReference>
<comment type="caution">
    <text evidence="7">The sequence shown here is derived from an EMBL/GenBank/DDBJ whole genome shotgun (WGS) entry which is preliminary data.</text>
</comment>
<evidence type="ECO:0000256" key="1">
    <source>
        <dbReference type="ARBA" id="ARBA00011975"/>
    </source>
</evidence>
<dbReference type="InterPro" id="IPR001525">
    <property type="entry name" value="C5_MeTfrase"/>
</dbReference>
<evidence type="ECO:0000256" key="6">
    <source>
        <dbReference type="SAM" id="MobiDB-lite"/>
    </source>
</evidence>
<dbReference type="InterPro" id="IPR029063">
    <property type="entry name" value="SAM-dependent_MTases_sf"/>
</dbReference>
<dbReference type="GO" id="GO:0032259">
    <property type="term" value="P:methylation"/>
    <property type="evidence" value="ECO:0007669"/>
    <property type="project" value="UniProtKB-KW"/>
</dbReference>
<evidence type="ECO:0000256" key="3">
    <source>
        <dbReference type="ARBA" id="ARBA00022679"/>
    </source>
</evidence>
<feature type="active site" evidence="5">
    <location>
        <position position="307"/>
    </location>
</feature>
<dbReference type="EC" id="2.1.1.37" evidence="1"/>
<keyword evidence="2 5" id="KW-0489">Methyltransferase</keyword>
<keyword evidence="8" id="KW-1185">Reference proteome</keyword>
<dbReference type="EMBL" id="JAVRRD010000001">
    <property type="protein sequence ID" value="KAK5064729.1"/>
    <property type="molecule type" value="Genomic_DNA"/>
</dbReference>
<dbReference type="Pfam" id="PF00145">
    <property type="entry name" value="DNA_methylase"/>
    <property type="match status" value="2"/>
</dbReference>
<dbReference type="GO" id="GO:0003677">
    <property type="term" value="F:DNA binding"/>
    <property type="evidence" value="ECO:0007669"/>
    <property type="project" value="TreeGrafter"/>
</dbReference>
<dbReference type="Gene3D" id="3.90.120.10">
    <property type="entry name" value="DNA Methylase, subunit A, domain 2"/>
    <property type="match status" value="1"/>
</dbReference>
<dbReference type="Proteomes" id="UP001358417">
    <property type="component" value="Unassembled WGS sequence"/>
</dbReference>
<feature type="compositionally biased region" description="Polar residues" evidence="6">
    <location>
        <begin position="11"/>
        <end position="32"/>
    </location>
</feature>
<dbReference type="PANTHER" id="PTHR10629:SF52">
    <property type="entry name" value="DNA (CYTOSINE-5)-METHYLTRANSFERASE 1"/>
    <property type="match status" value="1"/>
</dbReference>
<evidence type="ECO:0000256" key="2">
    <source>
        <dbReference type="ARBA" id="ARBA00022603"/>
    </source>
</evidence>
<name>A0AAV9NSP7_9EURO</name>
<dbReference type="SUPFAM" id="SSF53335">
    <property type="entry name" value="S-adenosyl-L-methionine-dependent methyltransferases"/>
    <property type="match status" value="1"/>
</dbReference>
<dbReference type="GO" id="GO:0044027">
    <property type="term" value="P:negative regulation of gene expression via chromosomal CpG island methylation"/>
    <property type="evidence" value="ECO:0007669"/>
    <property type="project" value="TreeGrafter"/>
</dbReference>
<keyword evidence="4 5" id="KW-0949">S-adenosyl-L-methionine</keyword>
<dbReference type="GO" id="GO:0003886">
    <property type="term" value="F:DNA (cytosine-5-)-methyltransferase activity"/>
    <property type="evidence" value="ECO:0007669"/>
    <property type="project" value="UniProtKB-EC"/>
</dbReference>
<gene>
    <name evidence="7" type="ORF">LTR84_000563</name>
</gene>
<accession>A0AAV9NSP7</accession>
<dbReference type="PROSITE" id="PS51679">
    <property type="entry name" value="SAM_MT_C5"/>
    <property type="match status" value="1"/>
</dbReference>
<reference evidence="7 8" key="1">
    <citation type="submission" date="2023-08" db="EMBL/GenBank/DDBJ databases">
        <title>Black Yeasts Isolated from many extreme environments.</title>
        <authorList>
            <person name="Coleine C."/>
            <person name="Stajich J.E."/>
            <person name="Selbmann L."/>
        </authorList>
    </citation>
    <scope>NUCLEOTIDE SEQUENCE [LARGE SCALE GENOMIC DNA]</scope>
    <source>
        <strain evidence="7 8">CCFEE 5792</strain>
    </source>
</reference>
<evidence type="ECO:0000256" key="5">
    <source>
        <dbReference type="PROSITE-ProRule" id="PRU01016"/>
    </source>
</evidence>
<organism evidence="7 8">
    <name type="scientific">Exophiala bonariae</name>
    <dbReference type="NCBI Taxonomy" id="1690606"/>
    <lineage>
        <taxon>Eukaryota</taxon>
        <taxon>Fungi</taxon>
        <taxon>Dikarya</taxon>
        <taxon>Ascomycota</taxon>
        <taxon>Pezizomycotina</taxon>
        <taxon>Eurotiomycetes</taxon>
        <taxon>Chaetothyriomycetidae</taxon>
        <taxon>Chaetothyriales</taxon>
        <taxon>Herpotrichiellaceae</taxon>
        <taxon>Exophiala</taxon>
    </lineage>
</organism>
<feature type="region of interest" description="Disordered" evidence="6">
    <location>
        <begin position="1"/>
        <end position="32"/>
    </location>
</feature>
<evidence type="ECO:0000313" key="8">
    <source>
        <dbReference type="Proteomes" id="UP001358417"/>
    </source>
</evidence>
<sequence>MEKFVVRLPPSRNNTRGTNSSQNDPSRTIDPQQINLRPGWSVQLKDGSYLHIRSWKTDRLNRIIFKGYKLVYPNTDDHCVEFENKELLWVSYAHPKDQQVIEFERSEDDVVRNCRIIFTNQPYHNMNYEQDAGSSLEPLYFCRWKRVLPLASEMYRRRKEGTRHLRGSVEHLKPSDSMCGHRLQKSGALVPIRIGDKEVREIWRGVGVTALGGSHQEHIFDDITMKQYTIADCCCGAGGASQGALDAGLKIKWAFDMDRDAMATYTKRFFNRCGTECRLENCADFLRHVMRDPRPYLVDIMHVSPPCQPFSPANTTPNAEKNAANLATFTTVEDLIRLTRPRIATVEESDGLEKEKHRDWFIKLISMFTGLGYSVRWAVLKLSEYGVPQTRTRLIMIAAGPGEQLPSLPMPTHGNGSHLHPLPSIRDAISNIPFGLPDHNVNSAHSIAKNPFNPETLSGTIKCSGNSEKVYHPDGQRLYTTCEMKLIQTFPLDFKFIGGKTSQSRQIGNAVPPLAAKAWFTEIKESLATADEREVASNGNI</sequence>
<dbReference type="PANTHER" id="PTHR10629">
    <property type="entry name" value="CYTOSINE-SPECIFIC METHYLTRANSFERASE"/>
    <property type="match status" value="1"/>
</dbReference>